<dbReference type="PANTHER" id="PTHR22674">
    <property type="entry name" value="NTPASE, KAP FAMILY P-LOOP DOMAIN-CONTAINING 1"/>
    <property type="match status" value="1"/>
</dbReference>
<dbReference type="EMBL" id="JABTDW010000001">
    <property type="protein sequence ID" value="NSB15177.1"/>
    <property type="molecule type" value="Genomic_DNA"/>
</dbReference>
<reference evidence="4" key="1">
    <citation type="submission" date="2020-06" db="EMBL/GenBank/DDBJ databases">
        <title>Genomic insights into acetone-butanol-ethanol (ABE) fermentation by sequencing solventogenic clostridia strains.</title>
        <authorList>
            <person name="Brown S."/>
        </authorList>
    </citation>
    <scope>NUCLEOTIDE SEQUENCE</scope>
    <source>
        <strain evidence="4">DJ123</strain>
    </source>
</reference>
<keyword evidence="2" id="KW-0812">Transmembrane</keyword>
<evidence type="ECO:0000313" key="5">
    <source>
        <dbReference type="Proteomes" id="UP000822184"/>
    </source>
</evidence>
<feature type="transmembrane region" description="Helical" evidence="2">
    <location>
        <begin position="214"/>
        <end position="241"/>
    </location>
</feature>
<feature type="domain" description="KAP NTPase" evidence="3">
    <location>
        <begin position="107"/>
        <end position="463"/>
    </location>
</feature>
<evidence type="ECO:0000313" key="4">
    <source>
        <dbReference type="EMBL" id="NSB15177.1"/>
    </source>
</evidence>
<accession>A0AAE5H4Y7</accession>
<feature type="transmembrane region" description="Helical" evidence="2">
    <location>
        <begin position="247"/>
        <end position="269"/>
    </location>
</feature>
<sequence>MNDNNSKLEKLIEQRDKLQEELQRLIEDAQGLDYIDCEYEDTYLSSPEYRIDKKSRQIDMLNSQIGEIYYKEEKELYKREYDEKMVNYSKGSLISDLMNTEDLFNRKQRAETLAEYIIDKTTETPFNVGIFARWGEGKTTFLDYLEEELVRLNKKENNENFKTYIVNYDASEYEEKDKIWASIMRAMFLQYEKTTWFPKLFYTLKKILCNIRRFVTYVLSYILSLLIVCVLSASSLAVLWSDWNNKWNILAASGITIMAIIILITKVLLPTVKALLQSAVPLSEKIINNISLPNYVDKLGERENIKKDLSILVEAWLNRRKNNSKRIVLIIDELDRCSEKGIIEFFQSMQLFLKVPQIIIIFAIDQEYLKKALSNSFKITDKKELDEFLLEYLDKYINMPISLDTDVNYLAYIDYLLSNVIKNELYFAISDGEKEVIKSTIETIPIPLLTPRKVKKLVNMLVLSKETCVFINKRNEDVEIIDFRGYALWFLFSYFYQESAKLIIIYGRKYTKYMSVKNLLNKISKDDKNKLLMNIDNEQIINQISEIVLSDIYNYEKILSGFTKIVY</sequence>
<dbReference type="InterPro" id="IPR052754">
    <property type="entry name" value="NTPase_KAP_P-loop"/>
</dbReference>
<feature type="coiled-coil region" evidence="1">
    <location>
        <begin position="1"/>
        <end position="35"/>
    </location>
</feature>
<dbReference type="RefSeq" id="WP_077856665.1">
    <property type="nucleotide sequence ID" value="NZ_JABTDW010000001.1"/>
</dbReference>
<evidence type="ECO:0000259" key="3">
    <source>
        <dbReference type="Pfam" id="PF07693"/>
    </source>
</evidence>
<keyword evidence="2" id="KW-0472">Membrane</keyword>
<evidence type="ECO:0000256" key="2">
    <source>
        <dbReference type="SAM" id="Phobius"/>
    </source>
</evidence>
<dbReference type="InterPro" id="IPR027417">
    <property type="entry name" value="P-loop_NTPase"/>
</dbReference>
<dbReference type="Gene3D" id="3.40.50.300">
    <property type="entry name" value="P-loop containing nucleotide triphosphate hydrolases"/>
    <property type="match status" value="1"/>
</dbReference>
<comment type="caution">
    <text evidence="4">The sequence shown here is derived from an EMBL/GenBank/DDBJ whole genome shotgun (WGS) entry which is preliminary data.</text>
</comment>
<evidence type="ECO:0000256" key="1">
    <source>
        <dbReference type="SAM" id="Coils"/>
    </source>
</evidence>
<dbReference type="Proteomes" id="UP000822184">
    <property type="component" value="Unassembled WGS sequence"/>
</dbReference>
<dbReference type="PANTHER" id="PTHR22674:SF6">
    <property type="entry name" value="NTPASE KAP FAMILY P-LOOP DOMAIN-CONTAINING PROTEIN 1"/>
    <property type="match status" value="1"/>
</dbReference>
<dbReference type="AlphaFoldDB" id="A0AAE5H4Y7"/>
<keyword evidence="1" id="KW-0175">Coiled coil</keyword>
<keyword evidence="2" id="KW-1133">Transmembrane helix</keyword>
<organism evidence="4 5">
    <name type="scientific">Clostridium beijerinckii</name>
    <name type="common">Clostridium MP</name>
    <dbReference type="NCBI Taxonomy" id="1520"/>
    <lineage>
        <taxon>Bacteria</taxon>
        <taxon>Bacillati</taxon>
        <taxon>Bacillota</taxon>
        <taxon>Clostridia</taxon>
        <taxon>Eubacteriales</taxon>
        <taxon>Clostridiaceae</taxon>
        <taxon>Clostridium</taxon>
    </lineage>
</organism>
<gene>
    <name evidence="4" type="ORF">BCD95_003436</name>
</gene>
<proteinExistence type="predicted"/>
<dbReference type="InterPro" id="IPR011646">
    <property type="entry name" value="KAP_P-loop"/>
</dbReference>
<protein>
    <recommendedName>
        <fullName evidence="3">KAP NTPase domain-containing protein</fullName>
    </recommendedName>
</protein>
<name>A0AAE5H4Y7_CLOBE</name>
<dbReference type="Pfam" id="PF07693">
    <property type="entry name" value="KAP_NTPase"/>
    <property type="match status" value="1"/>
</dbReference>
<dbReference type="SUPFAM" id="SSF52540">
    <property type="entry name" value="P-loop containing nucleoside triphosphate hydrolases"/>
    <property type="match status" value="1"/>
</dbReference>